<keyword evidence="7" id="KW-1185">Reference proteome</keyword>
<dbReference type="InterPro" id="IPR002835">
    <property type="entry name" value="CofC"/>
</dbReference>
<dbReference type="AlphaFoldDB" id="A0AA96ZUX9"/>
<dbReference type="Pfam" id="PF01983">
    <property type="entry name" value="CofC"/>
    <property type="match status" value="1"/>
</dbReference>
<name>A0AA96ZUX9_9EURY</name>
<dbReference type="GO" id="GO:0005525">
    <property type="term" value="F:GTP binding"/>
    <property type="evidence" value="ECO:0007669"/>
    <property type="project" value="UniProtKB-KW"/>
</dbReference>
<reference evidence="6 7" key="1">
    <citation type="submission" date="2023-07" db="EMBL/GenBank/DDBJ databases">
        <title>Closed genoem sequence of Methanosarcinaceae archaeon Ac7.</title>
        <authorList>
            <person name="Poehlein A."/>
            <person name="Protasov E."/>
            <person name="Platt K."/>
            <person name="Reeh H."/>
            <person name="Daniel R."/>
            <person name="Brune A."/>
        </authorList>
    </citation>
    <scope>NUCLEOTIDE SEQUENCE [LARGE SCALE GENOMIC DNA]</scope>
    <source>
        <strain evidence="6 7">Ac7</strain>
    </source>
</reference>
<dbReference type="EMBL" id="CP131060">
    <property type="protein sequence ID" value="WNY24816.1"/>
    <property type="molecule type" value="Genomic_DNA"/>
</dbReference>
<dbReference type="PANTHER" id="PTHR40392:SF1">
    <property type="entry name" value="2-PHOSPHO-L-LACTATE GUANYLYLTRANSFERASE"/>
    <property type="match status" value="1"/>
</dbReference>
<comment type="pathway">
    <text evidence="5">Cofactor biosynthesis; coenzyme F420 biosynthesis.</text>
</comment>
<dbReference type="InterPro" id="IPR029044">
    <property type="entry name" value="Nucleotide-diphossugar_trans"/>
</dbReference>
<dbReference type="NCBIfam" id="TIGR03552">
    <property type="entry name" value="F420_cofC"/>
    <property type="match status" value="1"/>
</dbReference>
<evidence type="ECO:0000256" key="5">
    <source>
        <dbReference type="HAMAP-Rule" id="MF_02114"/>
    </source>
</evidence>
<keyword evidence="4 5" id="KW-0342">GTP-binding</keyword>
<dbReference type="Proteomes" id="UP001303587">
    <property type="component" value="Chromosome"/>
</dbReference>
<dbReference type="Gene3D" id="3.90.550.10">
    <property type="entry name" value="Spore Coat Polysaccharide Biosynthesis Protein SpsA, Chain A"/>
    <property type="match status" value="1"/>
</dbReference>
<keyword evidence="1 5" id="KW-0808">Transferase</keyword>
<dbReference type="HAMAP" id="MF_02114">
    <property type="entry name" value="CofC"/>
    <property type="match status" value="1"/>
</dbReference>
<dbReference type="SUPFAM" id="SSF53448">
    <property type="entry name" value="Nucleotide-diphospho-sugar transferases"/>
    <property type="match status" value="1"/>
</dbReference>
<evidence type="ECO:0000256" key="2">
    <source>
        <dbReference type="ARBA" id="ARBA00022695"/>
    </source>
</evidence>
<keyword evidence="3 5" id="KW-0547">Nucleotide-binding</keyword>
<evidence type="ECO:0000256" key="4">
    <source>
        <dbReference type="ARBA" id="ARBA00023134"/>
    </source>
</evidence>
<comment type="function">
    <text evidence="5">Guanylyltransferase that catalyzes the activation of (2S)-2-phospholactate (2-PL) as (2S)-lactyl-2-diphospho-5'-guanosine, via the condensation of 2-PL with GTP. It is involved in the biosynthesis of coenzyme F420, a hydride carrier cofactor.</text>
</comment>
<comment type="similarity">
    <text evidence="5">Belongs to the CofC family.</text>
</comment>
<dbReference type="GO" id="GO:0043814">
    <property type="term" value="F:phospholactate guanylyltransferase activity"/>
    <property type="evidence" value="ECO:0007669"/>
    <property type="project" value="UniProtKB-EC"/>
</dbReference>
<gene>
    <name evidence="6" type="primary">fbiD</name>
    <name evidence="5" type="synonym">cofC</name>
    <name evidence="6" type="ORF">MsAc7_03420</name>
</gene>
<protein>
    <recommendedName>
        <fullName evidence="5">2-phospho-L-lactate guanylyltransferase</fullName>
        <shortName evidence="5">LP guanylyltransferase</shortName>
        <ecNumber evidence="5">2.7.7.68</ecNumber>
    </recommendedName>
</protein>
<sequence>MLPKVVIPLKPDNPKSRLSSVLSDAERQTLLRLTLEHVVTVLKCAGIRDLDVLSKSPLPETIEKSIRTSFDDYENKRTVRILTDERDLNTAVNFYLKSSGPVLIVMADLALVRPENVKKMIEPIQNPDETKNERFIRIAPGKGGGTNMIYIGAPDVFDVKYHGQSFRKHLDEAKTLNLPVEIYDSFYTSVDIDEPDDLTEILIHGEGDLYQFARDILSIQETNGRNKPEHKK</sequence>
<proteinExistence type="inferred from homology"/>
<accession>A0AA96ZUX9</accession>
<dbReference type="Gene3D" id="6.10.140.50">
    <property type="match status" value="1"/>
</dbReference>
<dbReference type="GO" id="GO:0052645">
    <property type="term" value="P:F420-0 metabolic process"/>
    <property type="evidence" value="ECO:0007669"/>
    <property type="project" value="UniProtKB-UniRule"/>
</dbReference>
<comment type="catalytic activity">
    <reaction evidence="5">
        <text>(2S)-2-phospholactate + GTP + H(+) = (2S)-lactyl-2-diphospho-5'-guanosine + diphosphate</text>
        <dbReference type="Rhea" id="RHEA:63424"/>
        <dbReference type="ChEBI" id="CHEBI:15378"/>
        <dbReference type="ChEBI" id="CHEBI:33019"/>
        <dbReference type="ChEBI" id="CHEBI:37565"/>
        <dbReference type="ChEBI" id="CHEBI:59435"/>
        <dbReference type="ChEBI" id="CHEBI:59906"/>
        <dbReference type="EC" id="2.7.7.68"/>
    </reaction>
</comment>
<organism evidence="6 7">
    <name type="scientific">Methanolapillus millepedarum</name>
    <dbReference type="NCBI Taxonomy" id="3028296"/>
    <lineage>
        <taxon>Archaea</taxon>
        <taxon>Methanobacteriati</taxon>
        <taxon>Methanobacteriota</taxon>
        <taxon>Stenosarchaea group</taxon>
        <taxon>Methanomicrobia</taxon>
        <taxon>Methanosarcinales</taxon>
        <taxon>Methanosarcinaceae</taxon>
        <taxon>Methanolapillus</taxon>
    </lineage>
</organism>
<keyword evidence="2 5" id="KW-0548">Nucleotidyltransferase</keyword>
<evidence type="ECO:0000256" key="3">
    <source>
        <dbReference type="ARBA" id="ARBA00022741"/>
    </source>
</evidence>
<comment type="subunit">
    <text evidence="5">Homodimer.</text>
</comment>
<evidence type="ECO:0000313" key="6">
    <source>
        <dbReference type="EMBL" id="WNY24816.1"/>
    </source>
</evidence>
<dbReference type="EC" id="2.7.7.68" evidence="5"/>
<dbReference type="PANTHER" id="PTHR40392">
    <property type="entry name" value="2-PHOSPHO-L-LACTATE GUANYLYLTRANSFERASE"/>
    <property type="match status" value="1"/>
</dbReference>
<evidence type="ECO:0000313" key="7">
    <source>
        <dbReference type="Proteomes" id="UP001303587"/>
    </source>
</evidence>
<evidence type="ECO:0000256" key="1">
    <source>
        <dbReference type="ARBA" id="ARBA00022679"/>
    </source>
</evidence>